<accession>A0A7E5WM35</accession>
<keyword evidence="1" id="KW-0732">Signal</keyword>
<sequence>MKAFLVFLLLAIVAMATALPQRGQGSQVHVVDGGQQVQFVDNSDPSQVQFVDNTNPGQVQFVDNANPGQVNVADINNDEVNFVDNNGQQVNNNRPGRPRRPGQFVISNPDSFFGQPSSEYTYIILFHFSNCNKKLYQ</sequence>
<keyword evidence="2" id="KW-1185">Reference proteome</keyword>
<dbReference type="GeneID" id="113503560"/>
<dbReference type="Proteomes" id="UP000322000">
    <property type="component" value="Chromosome 2"/>
</dbReference>
<evidence type="ECO:0000313" key="3">
    <source>
        <dbReference type="RefSeq" id="XP_026741407.1"/>
    </source>
</evidence>
<dbReference type="AlphaFoldDB" id="A0A7E5WM35"/>
<proteinExistence type="predicted"/>
<feature type="signal peptide" evidence="1">
    <location>
        <begin position="1"/>
        <end position="18"/>
    </location>
</feature>
<evidence type="ECO:0000256" key="1">
    <source>
        <dbReference type="SAM" id="SignalP"/>
    </source>
</evidence>
<feature type="chain" id="PRO_5028910176" evidence="1">
    <location>
        <begin position="19"/>
        <end position="137"/>
    </location>
</feature>
<protein>
    <submittedName>
        <fullName evidence="3">Uncharacterized protein LOC113503560 isoform X3</fullName>
    </submittedName>
</protein>
<dbReference type="RefSeq" id="XP_026741407.1">
    <property type="nucleotide sequence ID" value="XM_026885606.1"/>
</dbReference>
<reference evidence="3" key="1">
    <citation type="submission" date="2025-08" db="UniProtKB">
        <authorList>
            <consortium name="RefSeq"/>
        </authorList>
    </citation>
    <scope>IDENTIFICATION</scope>
</reference>
<organism evidence="2 3">
    <name type="scientific">Trichoplusia ni</name>
    <name type="common">Cabbage looper</name>
    <dbReference type="NCBI Taxonomy" id="7111"/>
    <lineage>
        <taxon>Eukaryota</taxon>
        <taxon>Metazoa</taxon>
        <taxon>Ecdysozoa</taxon>
        <taxon>Arthropoda</taxon>
        <taxon>Hexapoda</taxon>
        <taxon>Insecta</taxon>
        <taxon>Pterygota</taxon>
        <taxon>Neoptera</taxon>
        <taxon>Endopterygota</taxon>
        <taxon>Lepidoptera</taxon>
        <taxon>Glossata</taxon>
        <taxon>Ditrysia</taxon>
        <taxon>Noctuoidea</taxon>
        <taxon>Noctuidae</taxon>
        <taxon>Plusiinae</taxon>
        <taxon>Trichoplusia</taxon>
    </lineage>
</organism>
<gene>
    <name evidence="3" type="primary">LOC113503560</name>
</gene>
<evidence type="ECO:0000313" key="2">
    <source>
        <dbReference type="Proteomes" id="UP000322000"/>
    </source>
</evidence>
<name>A0A7E5WM35_TRINI</name>